<dbReference type="EMBL" id="CAMPGE010029529">
    <property type="protein sequence ID" value="CAI2387008.1"/>
    <property type="molecule type" value="Genomic_DNA"/>
</dbReference>
<sequence>MKAKWNGFRIRKSRKTVFQKFPYEESSQGESIDTKIKLEKRTRDKKCFKLSYPHPQVSKDIFMVRRSKSEGGIGFTPEKRRKAKKIDTIQTQAPKTPLEILMKKKKQKRKIKEISDFEMDLASFAKSRQSLLSKGLNKSFQKKISTVSAANQTHGSFQSQKRSGWHHRHRNYTVALCQDIKDEFSGHPSPLLKSPCKESEPNKP</sequence>
<feature type="compositionally biased region" description="Basic and acidic residues" evidence="1">
    <location>
        <begin position="195"/>
        <end position="204"/>
    </location>
</feature>
<feature type="region of interest" description="Disordered" evidence="1">
    <location>
        <begin position="185"/>
        <end position="204"/>
    </location>
</feature>
<evidence type="ECO:0000313" key="3">
    <source>
        <dbReference type="Proteomes" id="UP001295684"/>
    </source>
</evidence>
<evidence type="ECO:0000256" key="1">
    <source>
        <dbReference type="SAM" id="MobiDB-lite"/>
    </source>
</evidence>
<organism evidence="2 3">
    <name type="scientific">Euplotes crassus</name>
    <dbReference type="NCBI Taxonomy" id="5936"/>
    <lineage>
        <taxon>Eukaryota</taxon>
        <taxon>Sar</taxon>
        <taxon>Alveolata</taxon>
        <taxon>Ciliophora</taxon>
        <taxon>Intramacronucleata</taxon>
        <taxon>Spirotrichea</taxon>
        <taxon>Hypotrichia</taxon>
        <taxon>Euplotida</taxon>
        <taxon>Euplotidae</taxon>
        <taxon>Moneuplotes</taxon>
    </lineage>
</organism>
<dbReference type="Proteomes" id="UP001295684">
    <property type="component" value="Unassembled WGS sequence"/>
</dbReference>
<accession>A0AAD2DBW6</accession>
<keyword evidence="3" id="KW-1185">Reference proteome</keyword>
<name>A0AAD2DBW6_EUPCR</name>
<protein>
    <submittedName>
        <fullName evidence="2">Uncharacterized protein</fullName>
    </submittedName>
</protein>
<comment type="caution">
    <text evidence="2">The sequence shown here is derived from an EMBL/GenBank/DDBJ whole genome shotgun (WGS) entry which is preliminary data.</text>
</comment>
<proteinExistence type="predicted"/>
<evidence type="ECO:0000313" key="2">
    <source>
        <dbReference type="EMBL" id="CAI2387008.1"/>
    </source>
</evidence>
<reference evidence="2" key="1">
    <citation type="submission" date="2023-07" db="EMBL/GenBank/DDBJ databases">
        <authorList>
            <consortium name="AG Swart"/>
            <person name="Singh M."/>
            <person name="Singh A."/>
            <person name="Seah K."/>
            <person name="Emmerich C."/>
        </authorList>
    </citation>
    <scope>NUCLEOTIDE SEQUENCE</scope>
    <source>
        <strain evidence="2">DP1</strain>
    </source>
</reference>
<gene>
    <name evidence="2" type="ORF">ECRASSUSDP1_LOCUS28634</name>
</gene>
<dbReference type="AlphaFoldDB" id="A0AAD2DBW6"/>